<organism evidence="2 3">
    <name type="scientific">Helicobacter japonicus</name>
    <dbReference type="NCBI Taxonomy" id="425400"/>
    <lineage>
        <taxon>Bacteria</taxon>
        <taxon>Pseudomonadati</taxon>
        <taxon>Campylobacterota</taxon>
        <taxon>Epsilonproteobacteria</taxon>
        <taxon>Campylobacterales</taxon>
        <taxon>Helicobacteraceae</taxon>
        <taxon>Helicobacter</taxon>
    </lineage>
</organism>
<protein>
    <submittedName>
        <fullName evidence="2">Uncharacterized protein</fullName>
    </submittedName>
</protein>
<accession>A0A4U8TQK5</accession>
<feature type="signal peptide" evidence="1">
    <location>
        <begin position="1"/>
        <end position="17"/>
    </location>
</feature>
<dbReference type="AlphaFoldDB" id="A0A4U8TQK5"/>
<gene>
    <name evidence="2" type="ORF">LS65_002570</name>
</gene>
<feature type="chain" id="PRO_5020747783" evidence="1">
    <location>
        <begin position="18"/>
        <end position="88"/>
    </location>
</feature>
<dbReference type="Proteomes" id="UP000029707">
    <property type="component" value="Unassembled WGS sequence"/>
</dbReference>
<proteinExistence type="predicted"/>
<dbReference type="RefSeq" id="WP_034363909.1">
    <property type="nucleotide sequence ID" value="NZ_CAJUDB010000001.1"/>
</dbReference>
<keyword evidence="3" id="KW-1185">Reference proteome</keyword>
<evidence type="ECO:0000313" key="3">
    <source>
        <dbReference type="Proteomes" id="UP000029707"/>
    </source>
</evidence>
<reference evidence="2 3" key="1">
    <citation type="journal article" date="2014" name="Genome Announc.">
        <title>Draft genome sequences of eight enterohepatic helicobacter species isolated from both laboratory and wild rodents.</title>
        <authorList>
            <person name="Sheh A."/>
            <person name="Shen Z."/>
            <person name="Fox J.G."/>
        </authorList>
    </citation>
    <scope>NUCLEOTIDE SEQUENCE [LARGE SCALE GENOMIC DNA]</scope>
    <source>
        <strain evidence="2 3">MIT 01-6451</strain>
    </source>
</reference>
<name>A0A4U8TQK5_9HELI</name>
<sequence>MKYAIAFLIGFLTLCNAGCMFKGSLAHMASSSIGCAPSEITIKKNRYGFVNETYSYVAECRGKTYYCTTSENVWGGNTANTKCAQSMP</sequence>
<evidence type="ECO:0000313" key="2">
    <source>
        <dbReference type="EMBL" id="TLE02827.1"/>
    </source>
</evidence>
<comment type="caution">
    <text evidence="2">The sequence shown here is derived from an EMBL/GenBank/DDBJ whole genome shotgun (WGS) entry which is preliminary data.</text>
</comment>
<evidence type="ECO:0000256" key="1">
    <source>
        <dbReference type="SAM" id="SignalP"/>
    </source>
</evidence>
<dbReference type="PROSITE" id="PS51257">
    <property type="entry name" value="PROKAR_LIPOPROTEIN"/>
    <property type="match status" value="1"/>
</dbReference>
<dbReference type="EMBL" id="JRMQ02000002">
    <property type="protein sequence ID" value="TLE02827.1"/>
    <property type="molecule type" value="Genomic_DNA"/>
</dbReference>
<dbReference type="GeneID" id="82320637"/>
<dbReference type="OrthoDB" id="9877974at2"/>
<keyword evidence="1" id="KW-0732">Signal</keyword>